<keyword evidence="3" id="KW-1185">Reference proteome</keyword>
<dbReference type="EMBL" id="BAAAFH010000003">
    <property type="protein sequence ID" value="GAA0874169.1"/>
    <property type="molecule type" value="Genomic_DNA"/>
</dbReference>
<feature type="transmembrane region" description="Helical" evidence="1">
    <location>
        <begin position="151"/>
        <end position="168"/>
    </location>
</feature>
<feature type="transmembrane region" description="Helical" evidence="1">
    <location>
        <begin position="251"/>
        <end position="269"/>
    </location>
</feature>
<evidence type="ECO:0000313" key="3">
    <source>
        <dbReference type="Proteomes" id="UP001501126"/>
    </source>
</evidence>
<sequence>MLKRHFSLICLIFITLFYFYEGHQKSRWRENRVIINDVVIYYSYLPATFIKKDPLWNFYEKNEKEYNQKGQYWAFKSPQGGYIPKMSMGKAMMDLPFFLIADWYTQFISNSPRDGFSRPYQYIITWSTLIYSVLGLLLLRGWLRRFFDDKTTGWTLLALALGTNLFFYATHETGMSHPHNFFLLAAALYIFPLWYNKRSFILSVCFGIIIGLLILIRPINILLLFPIVFMHRPKGMGAIPYLQSILSLKQLLISIAAAIIIWTPQLIFWKMQSGNWLYYSYGNESFFWLKPHVFEGLFSFRKGWFIYTPMMLLAILGLIPLYRKNKNSARILLLFLCVFLYVTFSWWCWWYGGSFGARTLIDILPLMAFPLAAGFEWVSRQKKRWILFIAPVFFVYLNNYQSWQYSQGFIHFDSMTYEGYTTIFLKDHTPIGYWEKLITPDYENSQKFGEERNSMPLQ</sequence>
<dbReference type="Proteomes" id="UP001501126">
    <property type="component" value="Unassembled WGS sequence"/>
</dbReference>
<accession>A0ABN1MMG5</accession>
<feature type="transmembrane region" description="Helical" evidence="1">
    <location>
        <begin position="385"/>
        <end position="403"/>
    </location>
</feature>
<keyword evidence="1" id="KW-0472">Membrane</keyword>
<keyword evidence="1" id="KW-0812">Transmembrane</keyword>
<feature type="transmembrane region" description="Helical" evidence="1">
    <location>
        <begin position="6"/>
        <end position="22"/>
    </location>
</feature>
<feature type="transmembrane region" description="Helical" evidence="1">
    <location>
        <begin position="180"/>
        <end position="195"/>
    </location>
</feature>
<proteinExistence type="predicted"/>
<feature type="transmembrane region" description="Helical" evidence="1">
    <location>
        <begin position="358"/>
        <end position="378"/>
    </location>
</feature>
<keyword evidence="1" id="KW-1133">Transmembrane helix</keyword>
<feature type="transmembrane region" description="Helical" evidence="1">
    <location>
        <begin position="120"/>
        <end position="139"/>
    </location>
</feature>
<feature type="transmembrane region" description="Helical" evidence="1">
    <location>
        <begin position="304"/>
        <end position="322"/>
    </location>
</feature>
<comment type="caution">
    <text evidence="2">The sequence shown here is derived from an EMBL/GenBank/DDBJ whole genome shotgun (WGS) entry which is preliminary data.</text>
</comment>
<evidence type="ECO:0000256" key="1">
    <source>
        <dbReference type="SAM" id="Phobius"/>
    </source>
</evidence>
<gene>
    <name evidence="2" type="ORF">GCM10009118_05770</name>
</gene>
<name>A0ABN1MMG5_9FLAO</name>
<feature type="transmembrane region" description="Helical" evidence="1">
    <location>
        <begin position="201"/>
        <end position="230"/>
    </location>
</feature>
<reference evidence="2 3" key="1">
    <citation type="journal article" date="2019" name="Int. J. Syst. Evol. Microbiol.">
        <title>The Global Catalogue of Microorganisms (GCM) 10K type strain sequencing project: providing services to taxonomists for standard genome sequencing and annotation.</title>
        <authorList>
            <consortium name="The Broad Institute Genomics Platform"/>
            <consortium name="The Broad Institute Genome Sequencing Center for Infectious Disease"/>
            <person name="Wu L."/>
            <person name="Ma J."/>
        </authorList>
    </citation>
    <scope>NUCLEOTIDE SEQUENCE [LARGE SCALE GENOMIC DNA]</scope>
    <source>
        <strain evidence="2 3">JCM 16083</strain>
    </source>
</reference>
<evidence type="ECO:0000313" key="2">
    <source>
        <dbReference type="EMBL" id="GAA0874169.1"/>
    </source>
</evidence>
<feature type="transmembrane region" description="Helical" evidence="1">
    <location>
        <begin position="331"/>
        <end position="352"/>
    </location>
</feature>
<protein>
    <submittedName>
        <fullName evidence="2">Glycosyltransferase family 39 protein</fullName>
    </submittedName>
</protein>
<organism evidence="2 3">
    <name type="scientific">Wandonia haliotis</name>
    <dbReference type="NCBI Taxonomy" id="574963"/>
    <lineage>
        <taxon>Bacteria</taxon>
        <taxon>Pseudomonadati</taxon>
        <taxon>Bacteroidota</taxon>
        <taxon>Flavobacteriia</taxon>
        <taxon>Flavobacteriales</taxon>
        <taxon>Crocinitomicaceae</taxon>
        <taxon>Wandonia</taxon>
    </lineage>
</organism>